<reference evidence="2" key="1">
    <citation type="journal article" date="2019" name="Int. J. Syst. Evol. Microbiol.">
        <title>The Global Catalogue of Microorganisms (GCM) 10K type strain sequencing project: providing services to taxonomists for standard genome sequencing and annotation.</title>
        <authorList>
            <consortium name="The Broad Institute Genomics Platform"/>
            <consortium name="The Broad Institute Genome Sequencing Center for Infectious Disease"/>
            <person name="Wu L."/>
            <person name="Ma J."/>
        </authorList>
    </citation>
    <scope>NUCLEOTIDE SEQUENCE [LARGE SCALE GENOMIC DNA]</scope>
    <source>
        <strain evidence="2">JCM 12393</strain>
    </source>
</reference>
<dbReference type="RefSeq" id="WP_344342085.1">
    <property type="nucleotide sequence ID" value="NZ_BAAAKJ010000322.1"/>
</dbReference>
<organism evidence="1 2">
    <name type="scientific">Kitasatospora putterlickiae</name>
    <dbReference type="NCBI Taxonomy" id="221725"/>
    <lineage>
        <taxon>Bacteria</taxon>
        <taxon>Bacillati</taxon>
        <taxon>Actinomycetota</taxon>
        <taxon>Actinomycetes</taxon>
        <taxon>Kitasatosporales</taxon>
        <taxon>Streptomycetaceae</taxon>
        <taxon>Kitasatospora</taxon>
    </lineage>
</organism>
<evidence type="ECO:0000313" key="1">
    <source>
        <dbReference type="EMBL" id="GAA1407293.1"/>
    </source>
</evidence>
<name>A0ABP4J261_9ACTN</name>
<comment type="caution">
    <text evidence="1">The sequence shown here is derived from an EMBL/GenBank/DDBJ whole genome shotgun (WGS) entry which is preliminary data.</text>
</comment>
<sequence length="147" mass="15650">MSDDPAQLAVTDQIRAAGEHAERLLIASGRPAPVRTTPAQAPPWFRETRAVMLRAEEDGSLRHCDHLASPQPTAILAEAPDRLVCWDCYTKAQALRSCHICGGPAGTRSLHGGVEAVIRGPAAVYSRVICRSCAEPAGPRGTFGNGR</sequence>
<dbReference type="EMBL" id="BAAAKJ010000322">
    <property type="protein sequence ID" value="GAA1407293.1"/>
    <property type="molecule type" value="Genomic_DNA"/>
</dbReference>
<protein>
    <submittedName>
        <fullName evidence="1">Uncharacterized protein</fullName>
    </submittedName>
</protein>
<proteinExistence type="predicted"/>
<dbReference type="Proteomes" id="UP001499863">
    <property type="component" value="Unassembled WGS sequence"/>
</dbReference>
<evidence type="ECO:0000313" key="2">
    <source>
        <dbReference type="Proteomes" id="UP001499863"/>
    </source>
</evidence>
<keyword evidence="2" id="KW-1185">Reference proteome</keyword>
<gene>
    <name evidence="1" type="ORF">GCM10009639_55920</name>
</gene>
<accession>A0ABP4J261</accession>